<dbReference type="RefSeq" id="WP_115418224.1">
    <property type="nucleotide sequence ID" value="NZ_CP031358.1"/>
</dbReference>
<sequence length="224" mass="25483">MIFHLSVSGTPVSWSIVAIYDTYLGVASKAALAWHEKTDTHQCVIEISERDERVHNLFLAKLDGQYPDDRHIHLNSFRKDGPVKIEDELRDRIEALLRAALIDRAVFIPRDEWEVRYPGQKLIHDRSSAFHAALAEARAAGEELEFDERWIPYMDVPDDFVAAFKLGSSPQGYFVEPNRDGVEDPTGGRTWKMDDTALIAVRLLNSGWSWDDVQVLMLHEPVAA</sequence>
<dbReference type="EMBL" id="CP031358">
    <property type="protein sequence ID" value="AXK43911.1"/>
    <property type="molecule type" value="Genomic_DNA"/>
</dbReference>
<dbReference type="AlphaFoldDB" id="A0A345YJ09"/>
<reference evidence="1 2" key="1">
    <citation type="submission" date="2018-07" db="EMBL/GenBank/DDBJ databases">
        <title>Genome sequence of Erythrobacter strain YH-07, an antagonistic bacterium isolated from Yellow Sea.</title>
        <authorList>
            <person name="Tang T."/>
            <person name="Liu Q."/>
            <person name="Sun X."/>
        </authorList>
    </citation>
    <scope>NUCLEOTIDE SEQUENCE [LARGE SCALE GENOMIC DNA]</scope>
    <source>
        <strain evidence="1 2">YH-07</strain>
        <plasmid evidence="1 2">unnamed</plasmid>
    </source>
</reference>
<dbReference type="OrthoDB" id="7470642at2"/>
<proteinExistence type="predicted"/>
<gene>
    <name evidence="1" type="ORF">DVR09_15770</name>
</gene>
<name>A0A345YJ09_9SPHN</name>
<keyword evidence="1" id="KW-0614">Plasmid</keyword>
<geneLocation type="plasmid" evidence="1 2">
    <name>unnamed</name>
</geneLocation>
<protein>
    <submittedName>
        <fullName evidence="1">Uncharacterized protein</fullName>
    </submittedName>
</protein>
<accession>A0A345YJ09</accession>
<evidence type="ECO:0000313" key="2">
    <source>
        <dbReference type="Proteomes" id="UP000254508"/>
    </source>
</evidence>
<organism evidence="1 2">
    <name type="scientific">Erythrobacter aureus</name>
    <dbReference type="NCBI Taxonomy" id="2182384"/>
    <lineage>
        <taxon>Bacteria</taxon>
        <taxon>Pseudomonadati</taxon>
        <taxon>Pseudomonadota</taxon>
        <taxon>Alphaproteobacteria</taxon>
        <taxon>Sphingomonadales</taxon>
        <taxon>Erythrobacteraceae</taxon>
        <taxon>Erythrobacter/Porphyrobacter group</taxon>
        <taxon>Erythrobacter</taxon>
    </lineage>
</organism>
<keyword evidence="2" id="KW-1185">Reference proteome</keyword>
<dbReference type="Proteomes" id="UP000254508">
    <property type="component" value="Plasmid unnamed"/>
</dbReference>
<evidence type="ECO:0000313" key="1">
    <source>
        <dbReference type="EMBL" id="AXK43911.1"/>
    </source>
</evidence>
<dbReference type="KEGG" id="err:DVR09_15770"/>